<sequence length="35" mass="4061">MFCFSAVRRESEGSSLTLAGFKIKRREQNKSKRLV</sequence>
<reference evidence="1" key="2">
    <citation type="journal article" date="2015" name="Fish Shellfish Immunol.">
        <title>Early steps in the European eel (Anguilla anguilla)-Vibrio vulnificus interaction in the gills: Role of the RtxA13 toxin.</title>
        <authorList>
            <person name="Callol A."/>
            <person name="Pajuelo D."/>
            <person name="Ebbesson L."/>
            <person name="Teles M."/>
            <person name="MacKenzie S."/>
            <person name="Amaro C."/>
        </authorList>
    </citation>
    <scope>NUCLEOTIDE SEQUENCE</scope>
</reference>
<dbReference type="AlphaFoldDB" id="A0A0E9TM56"/>
<evidence type="ECO:0000313" key="1">
    <source>
        <dbReference type="EMBL" id="JAH54706.1"/>
    </source>
</evidence>
<protein>
    <submittedName>
        <fullName evidence="1">Uncharacterized protein</fullName>
    </submittedName>
</protein>
<name>A0A0E9TM56_ANGAN</name>
<proteinExistence type="predicted"/>
<accession>A0A0E9TM56</accession>
<reference evidence="1" key="1">
    <citation type="submission" date="2014-11" db="EMBL/GenBank/DDBJ databases">
        <authorList>
            <person name="Amaro Gonzalez C."/>
        </authorList>
    </citation>
    <scope>NUCLEOTIDE SEQUENCE</scope>
</reference>
<organism evidence="1">
    <name type="scientific">Anguilla anguilla</name>
    <name type="common">European freshwater eel</name>
    <name type="synonym">Muraena anguilla</name>
    <dbReference type="NCBI Taxonomy" id="7936"/>
    <lineage>
        <taxon>Eukaryota</taxon>
        <taxon>Metazoa</taxon>
        <taxon>Chordata</taxon>
        <taxon>Craniata</taxon>
        <taxon>Vertebrata</taxon>
        <taxon>Euteleostomi</taxon>
        <taxon>Actinopterygii</taxon>
        <taxon>Neopterygii</taxon>
        <taxon>Teleostei</taxon>
        <taxon>Anguilliformes</taxon>
        <taxon>Anguillidae</taxon>
        <taxon>Anguilla</taxon>
    </lineage>
</organism>
<dbReference type="EMBL" id="GBXM01053871">
    <property type="protein sequence ID" value="JAH54706.1"/>
    <property type="molecule type" value="Transcribed_RNA"/>
</dbReference>